<evidence type="ECO:0000256" key="3">
    <source>
        <dbReference type="ARBA" id="ARBA00022989"/>
    </source>
</evidence>
<proteinExistence type="predicted"/>
<dbReference type="InterPro" id="IPR025423">
    <property type="entry name" value="TMEM205-like"/>
</dbReference>
<feature type="transmembrane region" description="Helical" evidence="6">
    <location>
        <begin position="185"/>
        <end position="206"/>
    </location>
</feature>
<dbReference type="GO" id="GO:0016020">
    <property type="term" value="C:membrane"/>
    <property type="evidence" value="ECO:0007669"/>
    <property type="project" value="UniProtKB-SubCell"/>
</dbReference>
<dbReference type="AlphaFoldDB" id="A0A9D4TEH6"/>
<dbReference type="EMBL" id="SIDB01000021">
    <property type="protein sequence ID" value="KAI3423407.1"/>
    <property type="molecule type" value="Genomic_DNA"/>
</dbReference>
<dbReference type="PANTHER" id="PTHR23241">
    <property type="entry name" value="LATE EMBRYOGENESIS ABUNDANT PLANTS LEA-RELATED"/>
    <property type="match status" value="1"/>
</dbReference>
<reference evidence="8" key="2">
    <citation type="submission" date="2020-11" db="EMBL/GenBank/DDBJ databases">
        <authorList>
            <person name="Cecchin M."/>
            <person name="Marcolungo L."/>
            <person name="Rossato M."/>
            <person name="Girolomoni L."/>
            <person name="Cosentino E."/>
            <person name="Cuine S."/>
            <person name="Li-Beisson Y."/>
            <person name="Delledonne M."/>
            <person name="Ballottari M."/>
        </authorList>
    </citation>
    <scope>NUCLEOTIDE SEQUENCE</scope>
    <source>
        <strain evidence="8">211/11P</strain>
        <tissue evidence="8">Whole cell</tissue>
    </source>
</reference>
<organism evidence="8 9">
    <name type="scientific">Chlorella vulgaris</name>
    <name type="common">Green alga</name>
    <dbReference type="NCBI Taxonomy" id="3077"/>
    <lineage>
        <taxon>Eukaryota</taxon>
        <taxon>Viridiplantae</taxon>
        <taxon>Chlorophyta</taxon>
        <taxon>core chlorophytes</taxon>
        <taxon>Trebouxiophyceae</taxon>
        <taxon>Chlorellales</taxon>
        <taxon>Chlorellaceae</taxon>
        <taxon>Chlorella clade</taxon>
        <taxon>Chlorella</taxon>
    </lineage>
</organism>
<dbReference type="Proteomes" id="UP001055712">
    <property type="component" value="Unassembled WGS sequence"/>
</dbReference>
<evidence type="ECO:0000256" key="5">
    <source>
        <dbReference type="SAM" id="MobiDB-lite"/>
    </source>
</evidence>
<keyword evidence="4 6" id="KW-0472">Membrane</keyword>
<feature type="region of interest" description="Disordered" evidence="5">
    <location>
        <begin position="1"/>
        <end position="39"/>
    </location>
</feature>
<feature type="transmembrane region" description="Helical" evidence="6">
    <location>
        <begin position="242"/>
        <end position="260"/>
    </location>
</feature>
<comment type="subcellular location">
    <subcellularLocation>
        <location evidence="1">Membrane</location>
    </subcellularLocation>
</comment>
<evidence type="ECO:0000256" key="2">
    <source>
        <dbReference type="ARBA" id="ARBA00022692"/>
    </source>
</evidence>
<dbReference type="OrthoDB" id="1641132at2759"/>
<dbReference type="InterPro" id="IPR053009">
    <property type="entry name" value="Xanthocillin_Biosynth-Assoc"/>
</dbReference>
<sequence>MYLAAAAHKPRVFTSQRTRETPSFTLRAPSALHSSRMSSTSGFARQRSSSAAASPVVAAASATAGGGAGEGVQAAMLDAPSASNKNWVRLLAISGTVAAAARGTAYLPTTGIAFVHLLAYGVWLGSMVWTTFVAGLTMFRNLPRQQFGRLQAKLFPQYFGLSCICTAIQLGVLLFAAAAPPQKQLVLVGLGLATSLLSLLVAEPIATSVMLKRYALENAPTRDEASIKALAKQFGKWHGISSLINLGTLITAIGHGWWLASLMPGLLL</sequence>
<name>A0A9D4TEH6_CHLVU</name>
<evidence type="ECO:0000256" key="4">
    <source>
        <dbReference type="ARBA" id="ARBA00023136"/>
    </source>
</evidence>
<feature type="transmembrane region" description="Helical" evidence="6">
    <location>
        <begin position="158"/>
        <end position="179"/>
    </location>
</feature>
<feature type="compositionally biased region" description="Polar residues" evidence="5">
    <location>
        <begin position="13"/>
        <end position="24"/>
    </location>
</feature>
<evidence type="ECO:0000259" key="7">
    <source>
        <dbReference type="Pfam" id="PF13664"/>
    </source>
</evidence>
<gene>
    <name evidence="8" type="ORF">D9Q98_010624</name>
</gene>
<keyword evidence="9" id="KW-1185">Reference proteome</keyword>
<keyword evidence="2 6" id="KW-0812">Transmembrane</keyword>
<keyword evidence="3 6" id="KW-1133">Transmembrane helix</keyword>
<evidence type="ECO:0000313" key="9">
    <source>
        <dbReference type="Proteomes" id="UP001055712"/>
    </source>
</evidence>
<reference evidence="8" key="1">
    <citation type="journal article" date="2019" name="Plant J.">
        <title>Chlorella vulgaris genome assembly and annotation reveals the molecular basis for metabolic acclimation to high light conditions.</title>
        <authorList>
            <person name="Cecchin M."/>
            <person name="Marcolungo L."/>
            <person name="Rossato M."/>
            <person name="Girolomoni L."/>
            <person name="Cosentino E."/>
            <person name="Cuine S."/>
            <person name="Li-Beisson Y."/>
            <person name="Delledonne M."/>
            <person name="Ballottari M."/>
        </authorList>
    </citation>
    <scope>NUCLEOTIDE SEQUENCE</scope>
    <source>
        <strain evidence="8">211/11P</strain>
    </source>
</reference>
<dbReference type="Pfam" id="PF13664">
    <property type="entry name" value="DUF4149"/>
    <property type="match status" value="1"/>
</dbReference>
<feature type="transmembrane region" description="Helical" evidence="6">
    <location>
        <begin position="113"/>
        <end position="137"/>
    </location>
</feature>
<dbReference type="PANTHER" id="PTHR23241:SF102">
    <property type="entry name" value="LD23009P"/>
    <property type="match status" value="1"/>
</dbReference>
<evidence type="ECO:0000256" key="1">
    <source>
        <dbReference type="ARBA" id="ARBA00004370"/>
    </source>
</evidence>
<accession>A0A9D4TEH6</accession>
<comment type="caution">
    <text evidence="8">The sequence shown here is derived from an EMBL/GenBank/DDBJ whole genome shotgun (WGS) entry which is preliminary data.</text>
</comment>
<feature type="transmembrane region" description="Helical" evidence="6">
    <location>
        <begin position="87"/>
        <end position="107"/>
    </location>
</feature>
<evidence type="ECO:0000256" key="6">
    <source>
        <dbReference type="SAM" id="Phobius"/>
    </source>
</evidence>
<feature type="domain" description="TMEM205-like" evidence="7">
    <location>
        <begin position="118"/>
        <end position="214"/>
    </location>
</feature>
<protein>
    <recommendedName>
        <fullName evidence="7">TMEM205-like domain-containing protein</fullName>
    </recommendedName>
</protein>
<evidence type="ECO:0000313" key="8">
    <source>
        <dbReference type="EMBL" id="KAI3423407.1"/>
    </source>
</evidence>